<evidence type="ECO:0000313" key="2">
    <source>
        <dbReference type="Proteomes" id="UP001149860"/>
    </source>
</evidence>
<evidence type="ECO:0000313" key="1">
    <source>
        <dbReference type="EMBL" id="XFD40046.1"/>
    </source>
</evidence>
<sequence>MKTNRFAFSFGIFAVLIGIIFDLVSLFQEFGSKASATGILWGSIIITVGIAFLSIKQNYIRYTALAVIGLGLFYYFLIQTNYNYIASILVIGVTIALIEFALRYR</sequence>
<name>A0ACD5DF56_9LACO</name>
<proteinExistence type="predicted"/>
<accession>A0ACD5DF56</accession>
<reference evidence="1" key="1">
    <citation type="submission" date="2024-08" db="EMBL/GenBank/DDBJ databases">
        <title>Lentilactobacillus sp. nov., isolated from tree bark.</title>
        <authorList>
            <person name="Phuengjayaem S."/>
            <person name="Tanasupawat S."/>
        </authorList>
    </citation>
    <scope>NUCLEOTIDE SEQUENCE</scope>
    <source>
        <strain evidence="1">SPB1-3</strain>
    </source>
</reference>
<dbReference type="EMBL" id="CP168151">
    <property type="protein sequence ID" value="XFD40046.1"/>
    <property type="molecule type" value="Genomic_DNA"/>
</dbReference>
<protein>
    <submittedName>
        <fullName evidence="1">Uncharacterized protein</fullName>
    </submittedName>
</protein>
<organism evidence="1 2">
    <name type="scientific">Lentilactobacillus terminaliae</name>
    <dbReference type="NCBI Taxonomy" id="3003483"/>
    <lineage>
        <taxon>Bacteria</taxon>
        <taxon>Bacillati</taxon>
        <taxon>Bacillota</taxon>
        <taxon>Bacilli</taxon>
        <taxon>Lactobacillales</taxon>
        <taxon>Lactobacillaceae</taxon>
        <taxon>Lentilactobacillus</taxon>
    </lineage>
</organism>
<gene>
    <name evidence="1" type="ORF">O0236_001685</name>
</gene>
<dbReference type="Proteomes" id="UP001149860">
    <property type="component" value="Chromosome"/>
</dbReference>
<keyword evidence="2" id="KW-1185">Reference proteome</keyword>